<reference evidence="5" key="1">
    <citation type="submission" date="2023-07" db="EMBL/GenBank/DDBJ databases">
        <title>A draft genome of Kazachstania heterogenica Y-27499.</title>
        <authorList>
            <person name="Donic C."/>
            <person name="Kralova J.S."/>
            <person name="Fidel L."/>
            <person name="Ben-Dor S."/>
            <person name="Jung S."/>
        </authorList>
    </citation>
    <scope>NUCLEOTIDE SEQUENCE [LARGE SCALE GENOMIC DNA]</scope>
    <source>
        <strain evidence="5">Y27499</strain>
    </source>
</reference>
<feature type="region of interest" description="Disordered" evidence="2">
    <location>
        <begin position="584"/>
        <end position="604"/>
    </location>
</feature>
<comment type="similarity">
    <text evidence="1">Belongs to the AVL9 family.</text>
</comment>
<evidence type="ECO:0000256" key="1">
    <source>
        <dbReference type="ARBA" id="ARBA00038178"/>
    </source>
</evidence>
<dbReference type="AlphaFoldDB" id="A0AAN7WE78"/>
<name>A0AAN7WE78_9SACH</name>
<dbReference type="PANTHER" id="PTHR31017">
    <property type="entry name" value="LATE SECRETORY PATHWAY PROTEIN AVL9-RELATED"/>
    <property type="match status" value="1"/>
</dbReference>
<dbReference type="InterPro" id="IPR037516">
    <property type="entry name" value="Tripartite_DENN"/>
</dbReference>
<organism evidence="4 5">
    <name type="scientific">Arxiozyma heterogenica</name>
    <dbReference type="NCBI Taxonomy" id="278026"/>
    <lineage>
        <taxon>Eukaryota</taxon>
        <taxon>Fungi</taxon>
        <taxon>Dikarya</taxon>
        <taxon>Ascomycota</taxon>
        <taxon>Saccharomycotina</taxon>
        <taxon>Saccharomycetes</taxon>
        <taxon>Saccharomycetales</taxon>
        <taxon>Saccharomycetaceae</taxon>
        <taxon>Arxiozyma</taxon>
    </lineage>
</organism>
<dbReference type="Gene3D" id="3.40.50.11500">
    <property type="match status" value="1"/>
</dbReference>
<feature type="region of interest" description="Disordered" evidence="2">
    <location>
        <begin position="656"/>
        <end position="689"/>
    </location>
</feature>
<sequence length="689" mass="79019">MESIIFGVCLVDFHHKRGPEVEYWYGLPDGVQADRLWTDLPFQALPDGSHSFEETFTYFTLLYNKQDKSSYPNDVTKISESEMENYTTLYAISCSQQIKSDELLIKDESVTRSTVQKAIVVISFKPILSQIKEKLSIVTNVFFMQHDFTDKKIINTLYDSLISIYSPISYKYLSQDNDNSQTYMGIHLQNLLLTYKKNLLVLLKALLLERKIIVYGNHVENICNLQFGLISLIPDLIFNLDDSISPQLYDKKGLENGQVVDSFKSSDKKSVYKFLGLPLRIFEKGGLFSPYTPLQQIGNIKSDKTKFFMIGTSNSLLYEQRDQLCEVFVNMDENTIEILNKDLQPLLSLSHHDKKWIDSLVDIVNSVETSNNISSDNLDEKSTKITNISYEGSDDFLRSQFEEYLFGLLSSVKLYEYLKLHDGNEMAMATIPEDMIKNRPINTFNINWVKSWLTTQNFRIFNAITDDRIFDLFPPRHVYNGVDPFTIFQQRFLNTLQNLKKSTASRSKESINSDAKNLDKNNDKENVDNDNSINKVSNEDEANSISRTASGSQSILNSSMVSNSQLQPPTNNIWSQWKEYFKKDKKEQHQQTEQSTRDDDQLTTSKNEFLKEKEEDMSHVTKEISLNNNLSHKSTRNVFENALLGLGIYVNKNQNEDSSDETVSGLSISHNNSGEELNVDSTVVLDKGN</sequence>
<dbReference type="Pfam" id="PF09794">
    <property type="entry name" value="Avl9"/>
    <property type="match status" value="1"/>
</dbReference>
<dbReference type="Proteomes" id="UP001306508">
    <property type="component" value="Unassembled WGS sequence"/>
</dbReference>
<feature type="compositionally biased region" description="Basic and acidic residues" evidence="2">
    <location>
        <begin position="506"/>
        <end position="527"/>
    </location>
</feature>
<dbReference type="PANTHER" id="PTHR31017:SF1">
    <property type="entry name" value="LATE SECRETORY PATHWAY PROTEIN AVL9 HOMOLOG"/>
    <property type="match status" value="1"/>
</dbReference>
<feature type="compositionally biased region" description="Basic and acidic residues" evidence="2">
    <location>
        <begin position="584"/>
        <end position="600"/>
    </location>
</feature>
<comment type="caution">
    <text evidence="4">The sequence shown here is derived from an EMBL/GenBank/DDBJ whole genome shotgun (WGS) entry which is preliminary data.</text>
</comment>
<protein>
    <recommendedName>
        <fullName evidence="3">UDENN domain-containing protein</fullName>
    </recommendedName>
</protein>
<dbReference type="PROSITE" id="PS50211">
    <property type="entry name" value="DENN"/>
    <property type="match status" value="1"/>
</dbReference>
<evidence type="ECO:0000313" key="4">
    <source>
        <dbReference type="EMBL" id="KAK5773693.1"/>
    </source>
</evidence>
<proteinExistence type="inferred from homology"/>
<gene>
    <name evidence="4" type="ORF">RI543_005002</name>
</gene>
<evidence type="ECO:0000259" key="3">
    <source>
        <dbReference type="PROSITE" id="PS50211"/>
    </source>
</evidence>
<dbReference type="EMBL" id="JAWIZZ010000071">
    <property type="protein sequence ID" value="KAK5773693.1"/>
    <property type="molecule type" value="Genomic_DNA"/>
</dbReference>
<dbReference type="GO" id="GO:0005737">
    <property type="term" value="C:cytoplasm"/>
    <property type="evidence" value="ECO:0007669"/>
    <property type="project" value="TreeGrafter"/>
</dbReference>
<evidence type="ECO:0000256" key="2">
    <source>
        <dbReference type="SAM" id="MobiDB-lite"/>
    </source>
</evidence>
<keyword evidence="5" id="KW-1185">Reference proteome</keyword>
<feature type="domain" description="UDENN" evidence="3">
    <location>
        <begin position="6"/>
        <end position="475"/>
    </location>
</feature>
<evidence type="ECO:0000313" key="5">
    <source>
        <dbReference type="Proteomes" id="UP001306508"/>
    </source>
</evidence>
<dbReference type="InterPro" id="IPR051731">
    <property type="entry name" value="DENND11/AVL9_GEFs"/>
</dbReference>
<dbReference type="InterPro" id="IPR018307">
    <property type="entry name" value="ABL9/DENND6_dom"/>
</dbReference>
<feature type="compositionally biased region" description="Polar residues" evidence="2">
    <location>
        <begin position="661"/>
        <end position="681"/>
    </location>
</feature>
<feature type="region of interest" description="Disordered" evidence="2">
    <location>
        <begin position="503"/>
        <end position="551"/>
    </location>
</feature>
<accession>A0AAN7WE78</accession>
<dbReference type="InterPro" id="IPR043153">
    <property type="entry name" value="DENN_C"/>
</dbReference>